<name>A0A0J8GDM3_9LIST</name>
<sequence length="350" mass="38093">MHLIQNEFQKLFLKKSSWIMQLILIVMVFLMTMLMLMISRVDGIAEKPQPQGVTTYLNAEGQQISKDDYLTAQSEKKAEGYSEKVLSPKDSVTALKAAKENAPKTEQDSIQKQIDYYQVYADKGKTPMTSSSSMSGPEFFASLGTVQMIASILVAVVASVIVASEFSGGTIKLLLARPYSRSQILASKFFVVLLYAVITSIVLLISAFLFSLLLSGGNYLLPVSQDLGAMNAVQAALLLLGSNFILMTVYASIAFLFSSVVRSQALAVGVSLGVLFSGSVLTALLPIAIAKYDWMKWILFNLLNLNSAVSGQPIAGGLAVWQIIAGLFVYIIIFLGLSFFIFKKRDVALS</sequence>
<keyword evidence="1" id="KW-0472">Membrane</keyword>
<protein>
    <recommendedName>
        <fullName evidence="4">ABC transporter permease</fullName>
    </recommendedName>
</protein>
<feature type="transmembrane region" description="Helical" evidence="1">
    <location>
        <begin position="319"/>
        <end position="342"/>
    </location>
</feature>
<organism evidence="2 3">
    <name type="scientific">Listeria fleischmannii 1991</name>
    <dbReference type="NCBI Taxonomy" id="1430899"/>
    <lineage>
        <taxon>Bacteria</taxon>
        <taxon>Bacillati</taxon>
        <taxon>Bacillota</taxon>
        <taxon>Bacilli</taxon>
        <taxon>Bacillales</taxon>
        <taxon>Listeriaceae</taxon>
        <taxon>Listeria</taxon>
    </lineage>
</organism>
<keyword evidence="3" id="KW-1185">Reference proteome</keyword>
<evidence type="ECO:0008006" key="4">
    <source>
        <dbReference type="Google" id="ProtNLM"/>
    </source>
</evidence>
<accession>A0A0J8GDM3</accession>
<evidence type="ECO:0000256" key="1">
    <source>
        <dbReference type="SAM" id="Phobius"/>
    </source>
</evidence>
<keyword evidence="1" id="KW-0812">Transmembrane</keyword>
<dbReference type="Proteomes" id="UP000052258">
    <property type="component" value="Unassembled WGS sequence"/>
</dbReference>
<evidence type="ECO:0000313" key="3">
    <source>
        <dbReference type="Proteomes" id="UP000052258"/>
    </source>
</evidence>
<gene>
    <name evidence="2" type="ORF">X560_0446</name>
</gene>
<evidence type="ECO:0000313" key="2">
    <source>
        <dbReference type="EMBL" id="KMT60755.1"/>
    </source>
</evidence>
<dbReference type="EMBL" id="AZHO01000006">
    <property type="protein sequence ID" value="KMT60755.1"/>
    <property type="molecule type" value="Genomic_DNA"/>
</dbReference>
<dbReference type="PANTHER" id="PTHR37305:SF1">
    <property type="entry name" value="MEMBRANE PROTEIN"/>
    <property type="match status" value="1"/>
</dbReference>
<comment type="caution">
    <text evidence="2">The sequence shown here is derived from an EMBL/GenBank/DDBJ whole genome shotgun (WGS) entry which is preliminary data.</text>
</comment>
<reference evidence="2 3" key="1">
    <citation type="journal article" date="2015" name="Genome Biol. Evol.">
        <title>Comparative Genomics of Listeria Sensu Lato: Genus-Wide Differences in Evolutionary Dynamics and the Progressive Gain of Complex, Potentially Pathogenicity-Related Traits through Lateral Gene Transfer.</title>
        <authorList>
            <person name="Chiara M."/>
            <person name="Caruso M."/>
            <person name="D'Erchia A.M."/>
            <person name="Manzari C."/>
            <person name="Fraccalvieri R."/>
            <person name="Goffredo E."/>
            <person name="Latorre L."/>
            <person name="Miccolupo A."/>
            <person name="Padalino I."/>
            <person name="Santagada G."/>
            <person name="Chiocco D."/>
            <person name="Pesole G."/>
            <person name="Horner D.S."/>
            <person name="Parisi A."/>
        </authorList>
    </citation>
    <scope>NUCLEOTIDE SEQUENCE [LARGE SCALE GENOMIC DNA]</scope>
    <source>
        <strain evidence="2 3">1991</strain>
    </source>
</reference>
<dbReference type="PANTHER" id="PTHR37305">
    <property type="entry name" value="INTEGRAL MEMBRANE PROTEIN-RELATED"/>
    <property type="match status" value="1"/>
</dbReference>
<feature type="transmembrane region" description="Helical" evidence="1">
    <location>
        <begin position="18"/>
        <end position="38"/>
    </location>
</feature>
<dbReference type="GO" id="GO:0005886">
    <property type="term" value="C:plasma membrane"/>
    <property type="evidence" value="ECO:0007669"/>
    <property type="project" value="UniProtKB-SubCell"/>
</dbReference>
<keyword evidence="1" id="KW-1133">Transmembrane helix</keyword>
<proteinExistence type="predicted"/>
<dbReference type="PATRIC" id="fig|1430899.3.peg.461"/>
<dbReference type="GO" id="GO:0140359">
    <property type="term" value="F:ABC-type transporter activity"/>
    <property type="evidence" value="ECO:0007669"/>
    <property type="project" value="InterPro"/>
</dbReference>
<feature type="transmembrane region" description="Helical" evidence="1">
    <location>
        <begin position="139"/>
        <end position="164"/>
    </location>
</feature>
<dbReference type="AlphaFoldDB" id="A0A0J8GDM3"/>
<dbReference type="OrthoDB" id="8613028at2"/>
<feature type="transmembrane region" description="Helical" evidence="1">
    <location>
        <begin position="265"/>
        <end position="289"/>
    </location>
</feature>
<feature type="transmembrane region" description="Helical" evidence="1">
    <location>
        <begin position="233"/>
        <end position="258"/>
    </location>
</feature>
<dbReference type="Pfam" id="PF12679">
    <property type="entry name" value="ABC2_membrane_2"/>
    <property type="match status" value="1"/>
</dbReference>
<feature type="transmembrane region" description="Helical" evidence="1">
    <location>
        <begin position="185"/>
        <end position="213"/>
    </location>
</feature>